<dbReference type="Gene3D" id="2.30.40.10">
    <property type="entry name" value="Urease, subunit C, domain 1"/>
    <property type="match status" value="1"/>
</dbReference>
<evidence type="ECO:0000256" key="1">
    <source>
        <dbReference type="ARBA" id="ARBA00022801"/>
    </source>
</evidence>
<dbReference type="AlphaFoldDB" id="A0A495IJ05"/>
<keyword evidence="1 3" id="KW-0378">Hydrolase</keyword>
<name>A0A495IJ05_9MICO</name>
<organism evidence="3 4">
    <name type="scientific">Frondihabitans australicus</name>
    <dbReference type="NCBI Taxonomy" id="386892"/>
    <lineage>
        <taxon>Bacteria</taxon>
        <taxon>Bacillati</taxon>
        <taxon>Actinomycetota</taxon>
        <taxon>Actinomycetes</taxon>
        <taxon>Micrococcales</taxon>
        <taxon>Microbacteriaceae</taxon>
        <taxon>Frondihabitans</taxon>
    </lineage>
</organism>
<evidence type="ECO:0000313" key="3">
    <source>
        <dbReference type="EMBL" id="RKR75105.1"/>
    </source>
</evidence>
<dbReference type="InterPro" id="IPR032466">
    <property type="entry name" value="Metal_Hydrolase"/>
</dbReference>
<dbReference type="InterPro" id="IPR006680">
    <property type="entry name" value="Amidohydro-rel"/>
</dbReference>
<dbReference type="InterPro" id="IPR050287">
    <property type="entry name" value="MTA/SAH_deaminase"/>
</dbReference>
<reference evidence="3 4" key="1">
    <citation type="submission" date="2018-10" db="EMBL/GenBank/DDBJ databases">
        <title>Sequencing the genomes of 1000 actinobacteria strains.</title>
        <authorList>
            <person name="Klenk H.-P."/>
        </authorList>
    </citation>
    <scope>NUCLEOTIDE SEQUENCE [LARGE SCALE GENOMIC DNA]</scope>
    <source>
        <strain evidence="3 4">DSM 17894</strain>
    </source>
</reference>
<dbReference type="Pfam" id="PF01979">
    <property type="entry name" value="Amidohydro_1"/>
    <property type="match status" value="1"/>
</dbReference>
<dbReference type="PANTHER" id="PTHR43794:SF11">
    <property type="entry name" value="AMIDOHYDROLASE-RELATED DOMAIN-CONTAINING PROTEIN"/>
    <property type="match status" value="1"/>
</dbReference>
<evidence type="ECO:0000313" key="4">
    <source>
        <dbReference type="Proteomes" id="UP000280008"/>
    </source>
</evidence>
<keyword evidence="4" id="KW-1185">Reference proteome</keyword>
<dbReference type="SUPFAM" id="SSF51338">
    <property type="entry name" value="Composite domain of metallo-dependent hydrolases"/>
    <property type="match status" value="2"/>
</dbReference>
<dbReference type="SUPFAM" id="SSF51556">
    <property type="entry name" value="Metallo-dependent hydrolases"/>
    <property type="match status" value="1"/>
</dbReference>
<dbReference type="EMBL" id="RBKS01000001">
    <property type="protein sequence ID" value="RKR75105.1"/>
    <property type="molecule type" value="Genomic_DNA"/>
</dbReference>
<feature type="domain" description="Amidohydrolase-related" evidence="2">
    <location>
        <begin position="60"/>
        <end position="419"/>
    </location>
</feature>
<dbReference type="InterPro" id="IPR011059">
    <property type="entry name" value="Metal-dep_hydrolase_composite"/>
</dbReference>
<comment type="caution">
    <text evidence="3">The sequence shown here is derived from an EMBL/GenBank/DDBJ whole genome shotgun (WGS) entry which is preliminary data.</text>
</comment>
<dbReference type="OrthoDB" id="3189065at2"/>
<proteinExistence type="predicted"/>
<dbReference type="PANTHER" id="PTHR43794">
    <property type="entry name" value="AMINOHYDROLASE SSNA-RELATED"/>
    <property type="match status" value="1"/>
</dbReference>
<protein>
    <submittedName>
        <fullName evidence="3">Cytosine/adenosine deaminase-related metal-dependent hydrolase</fullName>
    </submittedName>
</protein>
<sequence length="440" mass="46109">MSVVVHSARIVVPMTAPPILDGAVAVRGGTILHVGERSWVLDQLAGAGETFTERAWRGAILPGLVNAHTHLQYTGMDSVGRGRYDGFDDWAAAFGPVYEAPHDWAAEAAAGAALSLQAGVTSVADVVTDLSAASALADAGLGGIAYWEVMDWENAAWASHGRAQVLDELTRIPQSPGVGLSPHAPYSLDVEPLLELPDIVRQQGLRLHIHLGESAFEGERVLSVDGSAEHHEDWRFVGVPSFRALRELGFGASATSFVDRLGVLGPDCHVAHGVYMTADDRALLRARGTTVALCPRSNAVIGLEEPPVADYLREGSAIAVGTDSLSSSPSLDPMADITALHLIARRQGYSGHDLHARLLSAATLGGAHAIGLDTGPDRIGHLAVGARADLAVFDVDARTVPDAFAELVEDGAGRAVGTVIRGVVRSVDGTLTPHPDLEAV</sequence>
<gene>
    <name evidence="3" type="ORF">C8E83_2242</name>
</gene>
<evidence type="ECO:0000259" key="2">
    <source>
        <dbReference type="Pfam" id="PF01979"/>
    </source>
</evidence>
<dbReference type="Gene3D" id="3.20.20.140">
    <property type="entry name" value="Metal-dependent hydrolases"/>
    <property type="match status" value="1"/>
</dbReference>
<dbReference type="RefSeq" id="WP_121369937.1">
    <property type="nucleotide sequence ID" value="NZ_RBKS01000001.1"/>
</dbReference>
<accession>A0A495IJ05</accession>
<dbReference type="Proteomes" id="UP000280008">
    <property type="component" value="Unassembled WGS sequence"/>
</dbReference>
<dbReference type="GO" id="GO:0016810">
    <property type="term" value="F:hydrolase activity, acting on carbon-nitrogen (but not peptide) bonds"/>
    <property type="evidence" value="ECO:0007669"/>
    <property type="project" value="InterPro"/>
</dbReference>